<comment type="subcellular location">
    <subcellularLocation>
        <location evidence="1">Cytoplasm</location>
    </subcellularLocation>
</comment>
<dbReference type="PROSITE" id="PS51903">
    <property type="entry name" value="CLP_R"/>
    <property type="match status" value="1"/>
</dbReference>
<organism evidence="13 14">
    <name type="scientific">Dielma fastidiosa</name>
    <dbReference type="NCBI Taxonomy" id="1034346"/>
    <lineage>
        <taxon>Bacteria</taxon>
        <taxon>Bacillati</taxon>
        <taxon>Bacillota</taxon>
        <taxon>Erysipelotrichia</taxon>
        <taxon>Erysipelotrichales</taxon>
        <taxon>Erysipelotrichaceae</taxon>
        <taxon>Dielma</taxon>
    </lineage>
</organism>
<gene>
    <name evidence="13" type="ORF">DES51_103221</name>
</gene>
<reference evidence="13 14" key="1">
    <citation type="submission" date="2018-05" db="EMBL/GenBank/DDBJ databases">
        <title>Genomic Encyclopedia of Type Strains, Phase IV (KMG-IV): sequencing the most valuable type-strain genomes for metagenomic binning, comparative biology and taxonomic classification.</title>
        <authorList>
            <person name="Goeker M."/>
        </authorList>
    </citation>
    <scope>NUCLEOTIDE SEQUENCE [LARGE SCALE GENOMIC DNA]</scope>
    <source>
        <strain evidence="13 14">JC118</strain>
    </source>
</reference>
<dbReference type="GO" id="GO:0034605">
    <property type="term" value="P:cellular response to heat"/>
    <property type="evidence" value="ECO:0007669"/>
    <property type="project" value="TreeGrafter"/>
</dbReference>
<dbReference type="GO" id="GO:0016887">
    <property type="term" value="F:ATP hydrolysis activity"/>
    <property type="evidence" value="ECO:0007669"/>
    <property type="project" value="InterPro"/>
</dbReference>
<dbReference type="STRING" id="1034346.GCA_000313565_01955"/>
<dbReference type="Proteomes" id="UP000247612">
    <property type="component" value="Unassembled WGS sequence"/>
</dbReference>
<evidence type="ECO:0000256" key="2">
    <source>
        <dbReference type="ARBA" id="ARBA00008675"/>
    </source>
</evidence>
<dbReference type="PROSITE" id="PS00870">
    <property type="entry name" value="CLPAB_1"/>
    <property type="match status" value="1"/>
</dbReference>
<evidence type="ECO:0000313" key="13">
    <source>
        <dbReference type="EMBL" id="PXX80625.1"/>
    </source>
</evidence>
<dbReference type="InterPro" id="IPR003959">
    <property type="entry name" value="ATPase_AAA_core"/>
</dbReference>
<dbReference type="CDD" id="cd19499">
    <property type="entry name" value="RecA-like_ClpB_Hsp104-like"/>
    <property type="match status" value="1"/>
</dbReference>
<comment type="subunit">
    <text evidence="8">Homohexamer. The oligomerization is ATP-dependent.</text>
</comment>
<protein>
    <submittedName>
        <fullName evidence="13">ATP-dependent Clp protease ATP-binding subunit ClpB</fullName>
    </submittedName>
</protein>
<comment type="caution">
    <text evidence="13">The sequence shown here is derived from an EMBL/GenBank/DDBJ whole genome shotgun (WGS) entry which is preliminary data.</text>
</comment>
<dbReference type="InterPro" id="IPR027417">
    <property type="entry name" value="P-loop_NTPase"/>
</dbReference>
<dbReference type="InterPro" id="IPR036628">
    <property type="entry name" value="Clp_N_dom_sf"/>
</dbReference>
<keyword evidence="5 10" id="KW-0067">ATP-binding</keyword>
<dbReference type="InterPro" id="IPR050130">
    <property type="entry name" value="ClpA_ClpB"/>
</dbReference>
<keyword evidence="4 10" id="KW-0547">Nucleotide-binding</keyword>
<dbReference type="PANTHER" id="PTHR11638">
    <property type="entry name" value="ATP-DEPENDENT CLP PROTEASE"/>
    <property type="match status" value="1"/>
</dbReference>
<dbReference type="FunFam" id="3.40.50.300:FF:000120">
    <property type="entry name" value="ATP-dependent chaperone ClpB"/>
    <property type="match status" value="1"/>
</dbReference>
<accession>A0A318KY12</accession>
<dbReference type="OrthoDB" id="9803641at2"/>
<dbReference type="RefSeq" id="WP_022938260.1">
    <property type="nucleotide sequence ID" value="NZ_CABKRQ010000005.1"/>
</dbReference>
<evidence type="ECO:0000256" key="8">
    <source>
        <dbReference type="ARBA" id="ARBA00026057"/>
    </source>
</evidence>
<evidence type="ECO:0000256" key="3">
    <source>
        <dbReference type="ARBA" id="ARBA00022737"/>
    </source>
</evidence>
<evidence type="ECO:0000259" key="12">
    <source>
        <dbReference type="PROSITE" id="PS51903"/>
    </source>
</evidence>
<dbReference type="EMBL" id="QJKH01000003">
    <property type="protein sequence ID" value="PXX80625.1"/>
    <property type="molecule type" value="Genomic_DNA"/>
</dbReference>
<dbReference type="SMART" id="SM01086">
    <property type="entry name" value="ClpB_D2-small"/>
    <property type="match status" value="1"/>
</dbReference>
<keyword evidence="13" id="KW-0645">Protease</keyword>
<keyword evidence="13" id="KW-0378">Hydrolase</keyword>
<keyword evidence="3 9" id="KW-0677">Repeat</keyword>
<dbReference type="GO" id="GO:0006508">
    <property type="term" value="P:proteolysis"/>
    <property type="evidence" value="ECO:0007669"/>
    <property type="project" value="UniProtKB-KW"/>
</dbReference>
<dbReference type="PRINTS" id="PR00300">
    <property type="entry name" value="CLPPROTEASEA"/>
</dbReference>
<evidence type="ECO:0000313" key="14">
    <source>
        <dbReference type="Proteomes" id="UP000247612"/>
    </source>
</evidence>
<name>A0A318KY12_9FIRM</name>
<dbReference type="SMART" id="SM00382">
    <property type="entry name" value="AAA"/>
    <property type="match status" value="2"/>
</dbReference>
<evidence type="ECO:0000256" key="4">
    <source>
        <dbReference type="ARBA" id="ARBA00022741"/>
    </source>
</evidence>
<dbReference type="PROSITE" id="PS00871">
    <property type="entry name" value="CLPAB_2"/>
    <property type="match status" value="1"/>
</dbReference>
<comment type="similarity">
    <text evidence="2 10">Belongs to the ClpA/ClpB family.</text>
</comment>
<dbReference type="Gene3D" id="1.10.8.60">
    <property type="match status" value="1"/>
</dbReference>
<dbReference type="InterPro" id="IPR004176">
    <property type="entry name" value="Clp_R_N"/>
</dbReference>
<dbReference type="FunFam" id="3.40.50.300:FF:000025">
    <property type="entry name" value="ATP-dependent Clp protease subunit"/>
    <property type="match status" value="1"/>
</dbReference>
<evidence type="ECO:0000256" key="7">
    <source>
        <dbReference type="ARBA" id="ARBA00023186"/>
    </source>
</evidence>
<dbReference type="Pfam" id="PF10431">
    <property type="entry name" value="ClpB_D2-small"/>
    <property type="match status" value="1"/>
</dbReference>
<feature type="coiled-coil region" evidence="11">
    <location>
        <begin position="403"/>
        <end position="497"/>
    </location>
</feature>
<dbReference type="SUPFAM" id="SSF81923">
    <property type="entry name" value="Double Clp-N motif"/>
    <property type="match status" value="1"/>
</dbReference>
<evidence type="ECO:0000256" key="9">
    <source>
        <dbReference type="PROSITE-ProRule" id="PRU01251"/>
    </source>
</evidence>
<dbReference type="InterPro" id="IPR001270">
    <property type="entry name" value="ClpA/B"/>
</dbReference>
<dbReference type="FunFam" id="3.40.50.300:FF:000010">
    <property type="entry name" value="Chaperone clpB 1, putative"/>
    <property type="match status" value="1"/>
</dbReference>
<keyword evidence="6 11" id="KW-0175">Coiled coil</keyword>
<dbReference type="SUPFAM" id="SSF52540">
    <property type="entry name" value="P-loop containing nucleoside triphosphate hydrolases"/>
    <property type="match status" value="2"/>
</dbReference>
<feature type="domain" description="Clp R" evidence="12">
    <location>
        <begin position="3"/>
        <end position="144"/>
    </location>
</feature>
<proteinExistence type="inferred from homology"/>
<dbReference type="Gene3D" id="1.10.1780.10">
    <property type="entry name" value="Clp, N-terminal domain"/>
    <property type="match status" value="1"/>
</dbReference>
<sequence>MDFNQCSESLQTILMNAINIAKSYKHPMIDTVECLKAIFENDVLDGLFKRVNINKQQALNIIDNEMLRVAAVSDSSEPRISSTVNESIMEAEKWSEAHQESYMSTASFFFALLRNRSTISKQLVKELRINLSQLENEEITRRGGKKMDTQTSENNIEALAKYGRDLVKDVQDGKIDPVIGRDEEIRRVIQILSRKTKNNPVLIGEPGVGKTAIVEGIAWRIMKGDVPLSLKDKKLIELDMGALIAGAKYRGEFEERLKAVLEEVKNAEGGIILFIDEIHNLVGAGKTEGSMDAANLLKPMLARGELRCIGATTFNEYRKYIEKDAALERRFQKVTVAEPSVEDTISILRGLKDRFESYHGVKILDEAIIASAVLSNRYITDRFLPDKAIDLVDEACAMLRVEMDSMPQELDELMRKIMQLEIEETALKQENDKKAQERLVEIQNELKELKQQKDVLYTKWMDEKRDLEASKQDKVELERAKLDLERAQNEARYEEAAKLQYSTIPALEKKIQEASDAIKNDALIQETVNEEMIAKVVSRWSGVEVSKLVESERTKLLHLEDALRQRVVGQDEALELVSDAIIRSKAQIQDENRPIGSFLFLGPTGVGKTEVAKALAEQLFDSESHIVRIDMSEYMEKHSVARLIGAPPGYVGYDEGGQLTEAVRRNPYSIILFDEVEKAHPDVFNVLLQILDDGRITDSKGVTVDFKNTLLIMTSNLGSQFAFDAQHRNEKYMEEVKRYFKPEFINRIDEIVVFNALNDDMMSKIAHKFMNQLAQRLAAKDIHLEVTDAVYKEIATQGVDPVYGARPMKRYIQRNIETLIARKIVEGAVDKDETCVIDCVDGAYTITAKH</sequence>
<evidence type="ECO:0000256" key="5">
    <source>
        <dbReference type="ARBA" id="ARBA00022840"/>
    </source>
</evidence>
<evidence type="ECO:0000256" key="6">
    <source>
        <dbReference type="ARBA" id="ARBA00023054"/>
    </source>
</evidence>
<dbReference type="GO" id="GO:0008233">
    <property type="term" value="F:peptidase activity"/>
    <property type="evidence" value="ECO:0007669"/>
    <property type="project" value="UniProtKB-KW"/>
</dbReference>
<dbReference type="PANTHER" id="PTHR11638:SF18">
    <property type="entry name" value="HEAT SHOCK PROTEIN 104"/>
    <property type="match status" value="1"/>
</dbReference>
<keyword evidence="14" id="KW-1185">Reference proteome</keyword>
<dbReference type="Pfam" id="PF07724">
    <property type="entry name" value="AAA_2"/>
    <property type="match status" value="1"/>
</dbReference>
<dbReference type="GO" id="GO:0005737">
    <property type="term" value="C:cytoplasm"/>
    <property type="evidence" value="ECO:0007669"/>
    <property type="project" value="UniProtKB-SubCell"/>
</dbReference>
<evidence type="ECO:0000256" key="10">
    <source>
        <dbReference type="RuleBase" id="RU004432"/>
    </source>
</evidence>
<dbReference type="Pfam" id="PF00004">
    <property type="entry name" value="AAA"/>
    <property type="match status" value="1"/>
</dbReference>
<dbReference type="GO" id="GO:0005524">
    <property type="term" value="F:ATP binding"/>
    <property type="evidence" value="ECO:0007669"/>
    <property type="project" value="UniProtKB-KW"/>
</dbReference>
<dbReference type="InterPro" id="IPR041546">
    <property type="entry name" value="ClpA/ClpB_AAA_lid"/>
</dbReference>
<dbReference type="Gene3D" id="3.40.50.300">
    <property type="entry name" value="P-loop containing nucleotide triphosphate hydrolases"/>
    <property type="match status" value="3"/>
</dbReference>
<evidence type="ECO:0000256" key="11">
    <source>
        <dbReference type="SAM" id="Coils"/>
    </source>
</evidence>
<dbReference type="Pfam" id="PF17871">
    <property type="entry name" value="AAA_lid_9"/>
    <property type="match status" value="1"/>
</dbReference>
<dbReference type="InterPro" id="IPR003593">
    <property type="entry name" value="AAA+_ATPase"/>
</dbReference>
<dbReference type="InterPro" id="IPR028299">
    <property type="entry name" value="ClpA/B_CS2"/>
</dbReference>
<dbReference type="AlphaFoldDB" id="A0A318KY12"/>
<dbReference type="CDD" id="cd00009">
    <property type="entry name" value="AAA"/>
    <property type="match status" value="1"/>
</dbReference>
<dbReference type="InterPro" id="IPR018368">
    <property type="entry name" value="ClpA/B_CS1"/>
</dbReference>
<dbReference type="Pfam" id="PF02861">
    <property type="entry name" value="Clp_N"/>
    <property type="match status" value="1"/>
</dbReference>
<keyword evidence="7 10" id="KW-0143">Chaperone</keyword>
<dbReference type="InterPro" id="IPR019489">
    <property type="entry name" value="Clp_ATPase_C"/>
</dbReference>
<evidence type="ECO:0000256" key="1">
    <source>
        <dbReference type="ARBA" id="ARBA00004496"/>
    </source>
</evidence>